<evidence type="ECO:0000313" key="1">
    <source>
        <dbReference type="EMBL" id="KAK8755994.1"/>
    </source>
</evidence>
<comment type="caution">
    <text evidence="1">The sequence shown here is derived from an EMBL/GenBank/DDBJ whole genome shotgun (WGS) entry which is preliminary data.</text>
</comment>
<keyword evidence="2" id="KW-1185">Reference proteome</keyword>
<dbReference type="Proteomes" id="UP001321473">
    <property type="component" value="Unassembled WGS sequence"/>
</dbReference>
<protein>
    <submittedName>
        <fullName evidence="1">Uncharacterized protein</fullName>
    </submittedName>
</protein>
<sequence length="3371" mass="371660">MAKRPPLFAMQVLRPLVAHSIYICHPARDSASLHQVTQFVSYHVPPFVHQAAPSSFANSPYHSKAAAWSSTESSTPVFKRWCPLDRFSGHESSVAATMAKRPLLFAMQVLRPLVAHSLYICHPARDSASLHQVTQFASCHLPPFVHQAAPSRFANSPYHSKAAAWSSTESSTPVFKRWCPLDRFSGHESSVAATMAKRPPLFAMQVLRPLVAHSIYICHPARDSASLHQVTQFVSYHVPPFVHQAAPSSFANSPYHSKAAAWSSTESSTPVFKRWCPLDRFSGHESSVAATMAKRPPLFAMQVLRPLVAHSIYICHPARDSASLHQVTQFASCHLPPFVHQAAPSRFANSPYHSKAAAWSSTARSTPVFKRWCPLDRFSGHESSVAATMAKRPPLFAMQVLRPLVAHSIYICHPARDSASLHQVTQFVSYHVPPFVHQAAPSSFANSPYHSKAAAWSSTESSTPVFKRWCPLDRFSGHESSVAATMAKRPPLFAMQVLRPLVAHSIYICHPARDSASLHQVTQFVSYHVPPFVHQAAPSSFANSPYHSKAAAWSSTESSTPVFKRWCPLDRFSGHESSVAATMAKRPPLFAMQVLRPLVAHSIYICHPARDSASLHQVTQFASCHLPPFVHQAAPSRFANSPYHSKAAAWSSTASSTPVFKRWCPLDRFSGHESSVAATMAKRPPLFAMQVLRPLVAHSIYICHPARDSASLHQVTQFVSYHVPPFVHQAAPSRFANSPYHSKAAAWSSTASSTPVFKRWCPLDRFSGHESSVAATMAKRPPLFAMQVLRPLVAHSIYICHPARDSASLHQVTQFASCHLPPFVHQAAPSRFANSPYHSKAAAWSSTESSTPVFKRWCPLDRFSGHESSVAATMAKRPPLFAMQVLLPLVAHSIYICHPARDSASLHQVTQFASCHVPPFVHQAAPSRFANSPYHSKAAAWSSTASSTPVFKRWCPLDRFSGHESSVAATMAKRPPLFAMQVLRPLVAHSIYICHPARDSASLHQVTQFASCHLPPFVHQAAPSRFANSPYHSKAAAWSSTARSTPVFKRWCPLDRFSGHESSVAATMAKRPPLFAMQVLRPLVAHSIYICHPARDSASLHQVTQFVSYHVPPFVHQAAPSSFANSPYHSKAAAWSSTESSTPVFKRWCPLDRFSGHESSVAATMAKRPPLFAMQVLLPLVAHSIYICHPARDSASLHQVTQFASCHVPPFVHQAAPSRFANSPYHSKAAAWSSTASSTPVFKRWCPLDRFSGHESSVAATMAKRPPLFAMQVLRPLVAHSIYICHPARDSASLHQVTQFASCHLPPFVHQAAPSRFANSPYHSKAAAWSSTARSTPVFKRWCPLDRFSGHESSVAATMAKRPPLFAMQVLRPLVAHSIYICHPARDSASLHQVTQFVSYHVPPFVHQAAPSRFANSPYHSKAAAWSSTESSTPVFKRWCPLDRFSGHESSVAATMAKRPPLFAMQVLRPLVAHSIYICHPARDSASLHQVTQFVSYHVPPFVHQAAPSRFANSPYHSKAAAWSSTASSTPVFKRWCPLDRFSGHESSVAATMAKRPPLFAMQVLRPLVAHSIYICHPARDSASLHQVTQFASCHLPPFVHQAAPSRFANSPYHSKAAAWSSTARSTPVFKRWCPLDRFSGHESSVAATMAKRPPLFAMQVLRPLVAHSIYICHPARDSASLHQVTQFVSCHLPPFVHQAAPSRFANSPYHSKAAAWSSTARSTPVFKRWCPLDRFSGHESSVAATMAKRPPLFAMQVLRPLVAHSIYICHPARDSASLHQVTQFVSYHVPPFVHQAAPSSFANSPYHSKAAAWSSTESSTPVFKRWCPLDRFSGHESSVAATMAKRPPLFAMQVLRPLVAHSIYICHPARDSASLHQVTQFVSCHLPPFVHQAAPSRFANSPYHSKAAAWSSTARSTPVFKRWCPLDRFSGHESSVAATMAKRPPLFAMQVLRPLVAHSIYICHPARDSASLHQVTQFVSCHLPPFLHQAAPSRFANSPYHSKAAAWSSTARSTPVFKRWCPLDRFSGHESSVAATMAKRPPLFAMQVLRPLVAHSIYICHPARDSASLHQVTQFVSYHVPSFVHQAAPSSFANSPYHSKAAAWSSTESSTPVFKRWCPLDRFSGHESSVAATMAKRPPLFAMQVLRPLVAHSIYICHPARDSASLHQVTQFVSYHVPPFVHQAAPSRFANSPYHSMAAAWSSTASSTPVFKRWCPLDRFSGHESSVAATMAKRPPLFAMQVLRPLVAHSIYICHPARDSASLHQVTQFASCHLPPFVHQAAPSRFANSPYHSKAAAWSSTARSTPVFKRWCPLDRFSGHESSVAATMAKRPPLFAMQVLLPLVAHSIYICHPARDSASLHQVTQFASYHVPPFVHQVAPSRFANSPYHSKAAAWSSTESSTPVFRRWCPLDRFSGHESSVAATMAKGPPLFAMQVLLPLVAHSIYICHPARDSASLHQVTQFASYHVPPFVHQAAPSRFANSPYHSKAAAWSSTASSTPVFKRWCPLDRFSGHESSVSATMAKRPPLFAMQVQLPLVAHSIYICHPARDSASLHQVTQFASCHLPPFVHQAAPSRFANSPYHSKAAAWSSTARSTPVFRRWCPLDRFSGHESSVAATMAKGPPLFAMQVLLPLVAHSIYICHPARDSASLHQVTQFASCHLPPFVHQAAPSRFANSPYHSKAAAWSSTARSTPVFKRWCPLDRFSGHESSVAATMAKRPPLFAMQVLRPLVAHSIYICHPARDSASLHQVTQFVSCHLPPFLHQAAPSRFANSPYHSKAAAWSSTARSTPVFKRWCPLDRFSGHESSVAATMAKRPPLFAMQVLRPLVAHSIYICHPARDSASLHQVTQFVSYHVPSFVHQAAPSSFANSPYHSKAAAWSSTESSTPVFKRWCPLDRFSGHESSVAATMAKRPPLFAMQVLRPLVAHSIYICHPARDSASLHQVTQFVSYHVPPFVHQAAPSRFANSPYHSMAAAWSSTASSTPVFRRWCPLDRFSGHESSVAATMAKRPPLFAMQVLRPLVAHSIYICHPARDSASLHQVTQFASCHLPPFVHQAAPSRFANSPYHSKAAAWSSTARSTPVFKRWCPLDRFSGHESSVAATMAKRPPLIAMQVLLPLVAHSIYICHPARDSASLHQVTQFASYHVPPFVHQVAPSRFANSPYHSKAAAWSSTARSTPVFRRWCPLDRFSGHESSVAATMAKGPPLFAMQVLLPLVAHSIYICHPARDSASLHQVTQFASYHVPPFVHQAAPSRFANSPYHSKAAAWSSTASSTPVFKRWCPLDRFSGHESSVSATMAKRPPLFAMQVLLPLVAHSIYICHPARDSASLHQVTQFASYHVPPFVHQVAPSRFANSPYHSKAAAWSSTES</sequence>
<gene>
    <name evidence="1" type="ORF">V5799_001304</name>
</gene>
<dbReference type="EMBL" id="JARKHS020036537">
    <property type="protein sequence ID" value="KAK8755994.1"/>
    <property type="molecule type" value="Genomic_DNA"/>
</dbReference>
<accession>A0AAQ4D0K4</accession>
<reference evidence="1 2" key="1">
    <citation type="journal article" date="2023" name="Arcadia Sci">
        <title>De novo assembly of a long-read Amblyomma americanum tick genome.</title>
        <authorList>
            <person name="Chou S."/>
            <person name="Poskanzer K.E."/>
            <person name="Rollins M."/>
            <person name="Thuy-Boun P.S."/>
        </authorList>
    </citation>
    <scope>NUCLEOTIDE SEQUENCE [LARGE SCALE GENOMIC DNA]</scope>
    <source>
        <strain evidence="1">F_SG_1</strain>
        <tissue evidence="1">Salivary glands</tissue>
    </source>
</reference>
<name>A0AAQ4D0K4_AMBAM</name>
<organism evidence="1 2">
    <name type="scientific">Amblyomma americanum</name>
    <name type="common">Lone star tick</name>
    <dbReference type="NCBI Taxonomy" id="6943"/>
    <lineage>
        <taxon>Eukaryota</taxon>
        <taxon>Metazoa</taxon>
        <taxon>Ecdysozoa</taxon>
        <taxon>Arthropoda</taxon>
        <taxon>Chelicerata</taxon>
        <taxon>Arachnida</taxon>
        <taxon>Acari</taxon>
        <taxon>Parasitiformes</taxon>
        <taxon>Ixodida</taxon>
        <taxon>Ixodoidea</taxon>
        <taxon>Ixodidae</taxon>
        <taxon>Amblyomminae</taxon>
        <taxon>Amblyomma</taxon>
    </lineage>
</organism>
<evidence type="ECO:0000313" key="2">
    <source>
        <dbReference type="Proteomes" id="UP001321473"/>
    </source>
</evidence>
<proteinExistence type="predicted"/>